<dbReference type="KEGG" id="nsa:Nitsa_1739"/>
<dbReference type="Gene3D" id="1.10.760.10">
    <property type="entry name" value="Cytochrome c-like domain"/>
    <property type="match status" value="1"/>
</dbReference>
<evidence type="ECO:0000313" key="1">
    <source>
        <dbReference type="EMBL" id="ADV46985.1"/>
    </source>
</evidence>
<dbReference type="HOGENOM" id="CLU_135080_0_0_7"/>
<sequence length="161" mass="17905">MTVVIIVALVLYGVIESLRKRANEHSIHQSPSSLISKPSIDRDKAREELRQIDTPEYLYHYIVNVINHGSHTLGFPGGEMEGGYVPPESAPEIACYVMKLGGHRCPHSYSRDAQMYFSSVCAGCHGLDGKGLHGTYPDLTRPTLLGIERRKIFLKGIVHPH</sequence>
<dbReference type="eggNOG" id="COG2010">
    <property type="taxonomic scope" value="Bacteria"/>
</dbReference>
<dbReference type="SUPFAM" id="SSF46626">
    <property type="entry name" value="Cytochrome c"/>
    <property type="match status" value="1"/>
</dbReference>
<gene>
    <name evidence="1" type="ordered locus">Nitsa_1739</name>
</gene>
<name>E6X1C3_NITSE</name>
<accession>E6X1C3</accession>
<reference evidence="1 2" key="1">
    <citation type="journal article" date="2011" name="Stand. Genomic Sci.">
        <title>Complete genome sequence of Nitratifractor salsuginis type strain (E9I37-1).</title>
        <authorList>
            <person name="Anderson I."/>
            <person name="Sikorski J."/>
            <person name="Zeytun A."/>
            <person name="Nolan M."/>
            <person name="Lapidus A."/>
            <person name="Lucas S."/>
            <person name="Hammon N."/>
            <person name="Deshpande S."/>
            <person name="Cheng J.F."/>
            <person name="Tapia R."/>
            <person name="Han C."/>
            <person name="Goodwin L."/>
            <person name="Pitluck S."/>
            <person name="Liolios K."/>
            <person name="Pagani I."/>
            <person name="Ivanova N."/>
            <person name="Huntemann M."/>
            <person name="Mavromatis K."/>
            <person name="Ovchinikova G."/>
            <person name="Pati A."/>
            <person name="Chen A."/>
            <person name="Palaniappan K."/>
            <person name="Land M."/>
            <person name="Hauser L."/>
            <person name="Brambilla E.M."/>
            <person name="Ngatchou-Djao O.D."/>
            <person name="Rohde M."/>
            <person name="Tindall B.J."/>
            <person name="Goker M."/>
            <person name="Detter J.C."/>
            <person name="Woyke T."/>
            <person name="Bristow J."/>
            <person name="Eisen J.A."/>
            <person name="Markowitz V."/>
            <person name="Hugenholtz P."/>
            <person name="Klenk H.P."/>
            <person name="Kyrpides N.C."/>
        </authorList>
    </citation>
    <scope>NUCLEOTIDE SEQUENCE [LARGE SCALE GENOMIC DNA]</scope>
    <source>
        <strain evidence="2">DSM 16511 / JCM 12458 / E9I37-1</strain>
    </source>
</reference>
<dbReference type="InterPro" id="IPR036909">
    <property type="entry name" value="Cyt_c-like_dom_sf"/>
</dbReference>
<dbReference type="GO" id="GO:0009055">
    <property type="term" value="F:electron transfer activity"/>
    <property type="evidence" value="ECO:0007669"/>
    <property type="project" value="InterPro"/>
</dbReference>
<reference evidence="2" key="2">
    <citation type="submission" date="2011-01" db="EMBL/GenBank/DDBJ databases">
        <title>The complete genome of Nitratifractor salsuginis DSM 16511.</title>
        <authorList>
            <consortium name="US DOE Joint Genome Institute (JGI-PGF)"/>
            <person name="Lucas S."/>
            <person name="Copeland A."/>
            <person name="Lapidus A."/>
            <person name="Bruce D."/>
            <person name="Goodwin L."/>
            <person name="Pitluck S."/>
            <person name="Kyrpides N."/>
            <person name="Mavromatis K."/>
            <person name="Ivanova N."/>
            <person name="Mikhailova N."/>
            <person name="Zeytun A."/>
            <person name="Detter J.C."/>
            <person name="Tapia R."/>
            <person name="Han C."/>
            <person name="Land M."/>
            <person name="Hauser L."/>
            <person name="Markowitz V."/>
            <person name="Cheng J.-F."/>
            <person name="Hugenholtz P."/>
            <person name="Woyke T."/>
            <person name="Wu D."/>
            <person name="Tindall B."/>
            <person name="Schuetze A."/>
            <person name="Brambilla E."/>
            <person name="Klenk H.-P."/>
            <person name="Eisen J.A."/>
        </authorList>
    </citation>
    <scope>NUCLEOTIDE SEQUENCE [LARGE SCALE GENOMIC DNA]</scope>
    <source>
        <strain evidence="2">DSM 16511 / JCM 12458 / E9I37-1</strain>
    </source>
</reference>
<organism evidence="1 2">
    <name type="scientific">Nitratifractor salsuginis (strain DSM 16511 / JCM 12458 / E9I37-1)</name>
    <dbReference type="NCBI Taxonomy" id="749222"/>
    <lineage>
        <taxon>Bacteria</taxon>
        <taxon>Pseudomonadati</taxon>
        <taxon>Campylobacterota</taxon>
        <taxon>Epsilonproteobacteria</taxon>
        <taxon>Campylobacterales</taxon>
        <taxon>Sulfurovaceae</taxon>
        <taxon>Nitratifractor</taxon>
    </lineage>
</organism>
<dbReference type="GO" id="GO:0046872">
    <property type="term" value="F:metal ion binding"/>
    <property type="evidence" value="ECO:0007669"/>
    <property type="project" value="UniProtKB-KW"/>
</dbReference>
<evidence type="ECO:0008006" key="3">
    <source>
        <dbReference type="Google" id="ProtNLM"/>
    </source>
</evidence>
<dbReference type="GO" id="GO:0020037">
    <property type="term" value="F:heme binding"/>
    <property type="evidence" value="ECO:0007669"/>
    <property type="project" value="InterPro"/>
</dbReference>
<proteinExistence type="predicted"/>
<protein>
    <recommendedName>
        <fullName evidence="3">Cytochrome c domain-containing protein</fullName>
    </recommendedName>
</protein>
<dbReference type="AlphaFoldDB" id="E6X1C3"/>
<evidence type="ECO:0000313" key="2">
    <source>
        <dbReference type="Proteomes" id="UP000008633"/>
    </source>
</evidence>
<keyword evidence="2" id="KW-1185">Reference proteome</keyword>
<dbReference type="EMBL" id="CP002452">
    <property type="protein sequence ID" value="ADV46985.1"/>
    <property type="molecule type" value="Genomic_DNA"/>
</dbReference>
<dbReference type="Proteomes" id="UP000008633">
    <property type="component" value="Chromosome"/>
</dbReference>
<dbReference type="STRING" id="749222.Nitsa_1739"/>